<feature type="region of interest" description="Disordered" evidence="1">
    <location>
        <begin position="90"/>
        <end position="125"/>
    </location>
</feature>
<dbReference type="EMBL" id="SPHZ02000002">
    <property type="protein sequence ID" value="KAF0928814.1"/>
    <property type="molecule type" value="Genomic_DNA"/>
</dbReference>
<accession>A0A6G1EW01</accession>
<evidence type="ECO:0000313" key="2">
    <source>
        <dbReference type="EMBL" id="KAF0928814.1"/>
    </source>
</evidence>
<evidence type="ECO:0000313" key="3">
    <source>
        <dbReference type="Proteomes" id="UP000479710"/>
    </source>
</evidence>
<dbReference type="OrthoDB" id="696242at2759"/>
<proteinExistence type="predicted"/>
<evidence type="ECO:0000256" key="1">
    <source>
        <dbReference type="SAM" id="MobiDB-lite"/>
    </source>
</evidence>
<dbReference type="AlphaFoldDB" id="A0A6G1EW01"/>
<comment type="caution">
    <text evidence="2">The sequence shown here is derived from an EMBL/GenBank/DDBJ whole genome shotgun (WGS) entry which is preliminary data.</text>
</comment>
<organism evidence="2 3">
    <name type="scientific">Oryza meyeriana var. granulata</name>
    <dbReference type="NCBI Taxonomy" id="110450"/>
    <lineage>
        <taxon>Eukaryota</taxon>
        <taxon>Viridiplantae</taxon>
        <taxon>Streptophyta</taxon>
        <taxon>Embryophyta</taxon>
        <taxon>Tracheophyta</taxon>
        <taxon>Spermatophyta</taxon>
        <taxon>Magnoliopsida</taxon>
        <taxon>Liliopsida</taxon>
        <taxon>Poales</taxon>
        <taxon>Poaceae</taxon>
        <taxon>BOP clade</taxon>
        <taxon>Oryzoideae</taxon>
        <taxon>Oryzeae</taxon>
        <taxon>Oryzinae</taxon>
        <taxon>Oryza</taxon>
        <taxon>Oryza meyeriana</taxon>
    </lineage>
</organism>
<reference evidence="2 3" key="1">
    <citation type="submission" date="2019-11" db="EMBL/GenBank/DDBJ databases">
        <title>Whole genome sequence of Oryza granulata.</title>
        <authorList>
            <person name="Li W."/>
        </authorList>
    </citation>
    <scope>NUCLEOTIDE SEQUENCE [LARGE SCALE GENOMIC DNA]</scope>
    <source>
        <strain evidence="3">cv. Menghai</strain>
        <tissue evidence="2">Leaf</tissue>
    </source>
</reference>
<gene>
    <name evidence="2" type="ORF">E2562_010682</name>
</gene>
<sequence length="125" mass="13048">MAGLVLSPAAADSPAAAGDDKWVVDLPADAPSATTVVATPGGTTEYDAIAVADSVVAAPATAHRFRPRYGSALSPDAKRALEHEARCGPRVPVRRGFPWPEWKPNCRGNDSKPPAALLRRPGDEP</sequence>
<name>A0A6G1EW01_9ORYZ</name>
<dbReference type="Proteomes" id="UP000479710">
    <property type="component" value="Unassembled WGS sequence"/>
</dbReference>
<protein>
    <submittedName>
        <fullName evidence="2">Uncharacterized protein</fullName>
    </submittedName>
</protein>
<keyword evidence="3" id="KW-1185">Reference proteome</keyword>